<reference evidence="6 7" key="1">
    <citation type="submission" date="2024-10" db="EMBL/GenBank/DDBJ databases">
        <title>The Natural Products Discovery Center: Release of the First 8490 Sequenced Strains for Exploring Actinobacteria Biosynthetic Diversity.</title>
        <authorList>
            <person name="Kalkreuter E."/>
            <person name="Kautsar S.A."/>
            <person name="Yang D."/>
            <person name="Bader C.D."/>
            <person name="Teijaro C.N."/>
            <person name="Fluegel L."/>
            <person name="Davis C.M."/>
            <person name="Simpson J.R."/>
            <person name="Lauterbach L."/>
            <person name="Steele A.D."/>
            <person name="Gui C."/>
            <person name="Meng S."/>
            <person name="Li G."/>
            <person name="Viehrig K."/>
            <person name="Ye F."/>
            <person name="Su P."/>
            <person name="Kiefer A.F."/>
            <person name="Nichols A."/>
            <person name="Cepeda A.J."/>
            <person name="Yan W."/>
            <person name="Fan B."/>
            <person name="Jiang Y."/>
            <person name="Adhikari A."/>
            <person name="Zheng C.-J."/>
            <person name="Schuster L."/>
            <person name="Cowan T.M."/>
            <person name="Smanski M.J."/>
            <person name="Chevrette M.G."/>
            <person name="De Carvalho L.P.S."/>
            <person name="Shen B."/>
        </authorList>
    </citation>
    <scope>NUCLEOTIDE SEQUENCE [LARGE SCALE GENOMIC DNA]</scope>
    <source>
        <strain evidence="6 7">NPDC020327</strain>
    </source>
</reference>
<dbReference type="CDD" id="cd08423">
    <property type="entry name" value="PBP2_LTTR_like_6"/>
    <property type="match status" value="1"/>
</dbReference>
<dbReference type="InterPro" id="IPR036388">
    <property type="entry name" value="WH-like_DNA-bd_sf"/>
</dbReference>
<evidence type="ECO:0000259" key="5">
    <source>
        <dbReference type="PROSITE" id="PS50931"/>
    </source>
</evidence>
<keyword evidence="4" id="KW-0804">Transcription</keyword>
<dbReference type="PANTHER" id="PTHR30346:SF29">
    <property type="entry name" value="LYSR SUBSTRATE-BINDING"/>
    <property type="match status" value="1"/>
</dbReference>
<keyword evidence="2" id="KW-0805">Transcription regulation</keyword>
<dbReference type="RefSeq" id="WP_398719657.1">
    <property type="nucleotide sequence ID" value="NZ_JBIRWE010000019.1"/>
</dbReference>
<dbReference type="Gene3D" id="3.40.190.10">
    <property type="entry name" value="Periplasmic binding protein-like II"/>
    <property type="match status" value="2"/>
</dbReference>
<name>A0ABW7V1D5_9ACTN</name>
<dbReference type="PROSITE" id="PS50931">
    <property type="entry name" value="HTH_LYSR"/>
    <property type="match status" value="1"/>
</dbReference>
<dbReference type="Pfam" id="PF00126">
    <property type="entry name" value="HTH_1"/>
    <property type="match status" value="1"/>
</dbReference>
<dbReference type="InterPro" id="IPR005119">
    <property type="entry name" value="LysR_subst-bd"/>
</dbReference>
<protein>
    <submittedName>
        <fullName evidence="6">LysR family transcriptional regulator</fullName>
    </submittedName>
</protein>
<dbReference type="SUPFAM" id="SSF53850">
    <property type="entry name" value="Periplasmic binding protein-like II"/>
    <property type="match status" value="1"/>
</dbReference>
<keyword evidence="3" id="KW-0238">DNA-binding</keyword>
<feature type="domain" description="HTH lysR-type" evidence="5">
    <location>
        <begin position="1"/>
        <end position="58"/>
    </location>
</feature>
<keyword evidence="7" id="KW-1185">Reference proteome</keyword>
<dbReference type="EMBL" id="JBIRWE010000019">
    <property type="protein sequence ID" value="MFI1967409.1"/>
    <property type="molecule type" value="Genomic_DNA"/>
</dbReference>
<comment type="caution">
    <text evidence="6">The sequence shown here is derived from an EMBL/GenBank/DDBJ whole genome shotgun (WGS) entry which is preliminary data.</text>
</comment>
<comment type="similarity">
    <text evidence="1">Belongs to the LysR transcriptional regulatory family.</text>
</comment>
<evidence type="ECO:0000256" key="4">
    <source>
        <dbReference type="ARBA" id="ARBA00023163"/>
    </source>
</evidence>
<evidence type="ECO:0000256" key="3">
    <source>
        <dbReference type="ARBA" id="ARBA00023125"/>
    </source>
</evidence>
<proteinExistence type="inferred from homology"/>
<evidence type="ECO:0000313" key="7">
    <source>
        <dbReference type="Proteomes" id="UP001611548"/>
    </source>
</evidence>
<dbReference type="InterPro" id="IPR036390">
    <property type="entry name" value="WH_DNA-bd_sf"/>
</dbReference>
<dbReference type="Proteomes" id="UP001611548">
    <property type="component" value="Unassembled WGS sequence"/>
</dbReference>
<organism evidence="6 7">
    <name type="scientific">Streptomyces pathocidini</name>
    <dbReference type="NCBI Taxonomy" id="1650571"/>
    <lineage>
        <taxon>Bacteria</taxon>
        <taxon>Bacillati</taxon>
        <taxon>Actinomycetota</taxon>
        <taxon>Actinomycetes</taxon>
        <taxon>Kitasatosporales</taxon>
        <taxon>Streptomycetaceae</taxon>
        <taxon>Streptomyces</taxon>
    </lineage>
</organism>
<evidence type="ECO:0000313" key="6">
    <source>
        <dbReference type="EMBL" id="MFI1967409.1"/>
    </source>
</evidence>
<sequence length="298" mass="32430">MNLDRLRTLDAVARHGSVSGAAEGLHVTTSAVSQQLAKLEREAGQQLLAKNGRGIRLTDAGRLLADHAARILSQVELAQSDLEAHRGQAVGELFLGAFPTAARGLFPSALASLRADHPQLRVRLLEMEPDEAVPRVVRGDIDLAVVLDWYNKPLSMPDGLAKAPLLDDPADVAMPAGHPLAGRAEVDLEEFADDEWISWPDGEFCHDWLMFTLRGKGVEPRISHMAEEHHTQLALIAAGLGVAVAPRLGRGPVPEGVRVVPVRHTMRRHIYAVWREDADRRPSIRAVVDALRAAVVDV</sequence>
<evidence type="ECO:0000256" key="2">
    <source>
        <dbReference type="ARBA" id="ARBA00023015"/>
    </source>
</evidence>
<gene>
    <name evidence="6" type="ORF">ACH429_25365</name>
</gene>
<dbReference type="Pfam" id="PF03466">
    <property type="entry name" value="LysR_substrate"/>
    <property type="match status" value="1"/>
</dbReference>
<accession>A0ABW7V1D5</accession>
<dbReference type="PANTHER" id="PTHR30346">
    <property type="entry name" value="TRANSCRIPTIONAL DUAL REGULATOR HCAR-RELATED"/>
    <property type="match status" value="1"/>
</dbReference>
<dbReference type="Gene3D" id="1.10.10.10">
    <property type="entry name" value="Winged helix-like DNA-binding domain superfamily/Winged helix DNA-binding domain"/>
    <property type="match status" value="1"/>
</dbReference>
<evidence type="ECO:0000256" key="1">
    <source>
        <dbReference type="ARBA" id="ARBA00009437"/>
    </source>
</evidence>
<dbReference type="SUPFAM" id="SSF46785">
    <property type="entry name" value="Winged helix' DNA-binding domain"/>
    <property type="match status" value="1"/>
</dbReference>
<dbReference type="InterPro" id="IPR000847">
    <property type="entry name" value="LysR_HTH_N"/>
</dbReference>